<feature type="region of interest" description="Disordered" evidence="1">
    <location>
        <begin position="21"/>
        <end position="47"/>
    </location>
</feature>
<keyword evidence="2" id="KW-1185">Reference proteome</keyword>
<protein>
    <submittedName>
        <fullName evidence="3">Uncharacterized protein isoform X1</fullName>
    </submittedName>
</protein>
<evidence type="ECO:0000313" key="2">
    <source>
        <dbReference type="Proteomes" id="UP001652661"/>
    </source>
</evidence>
<reference evidence="3" key="2">
    <citation type="submission" date="2025-08" db="UniProtKB">
        <authorList>
            <consortium name="RefSeq"/>
        </authorList>
    </citation>
    <scope>IDENTIFICATION</scope>
    <source>
        <strain evidence="3">14028-0561.14</strain>
        <tissue evidence="3">Whole fly</tissue>
    </source>
</reference>
<feature type="compositionally biased region" description="Low complexity" evidence="1">
    <location>
        <begin position="25"/>
        <end position="36"/>
    </location>
</feature>
<name>A0A6P4J204_DROKI</name>
<accession>A0A6P4J204</accession>
<feature type="region of interest" description="Disordered" evidence="1">
    <location>
        <begin position="110"/>
        <end position="132"/>
    </location>
</feature>
<sequence length="132" mass="15176">MENVTKKCRIRIKRIHIKPQREPAAARVSNVVASSSKRGRPSGLTEDHKKAFIDFEKETRVLLVKLKASSHTLWQQVSAKLNAIVPAKGSREPEQWRVSFNNWRNRVMAKKTQKEDLSPIDTAAKKHWKNPV</sequence>
<gene>
    <name evidence="3" type="primary">LOC108079594</name>
</gene>
<dbReference type="Proteomes" id="UP001652661">
    <property type="component" value="Chromosome 2L"/>
</dbReference>
<reference evidence="2" key="1">
    <citation type="submission" date="2025-05" db="UniProtKB">
        <authorList>
            <consortium name="RefSeq"/>
        </authorList>
    </citation>
    <scope>NUCLEOTIDE SEQUENCE [LARGE SCALE GENOMIC DNA]</scope>
    <source>
        <strain evidence="2">14028-0561.14</strain>
    </source>
</reference>
<dbReference type="AlphaFoldDB" id="A0A6P4J204"/>
<proteinExistence type="predicted"/>
<dbReference type="GeneID" id="108079594"/>
<dbReference type="RefSeq" id="XP_017029429.1">
    <property type="nucleotide sequence ID" value="XM_017173940.3"/>
</dbReference>
<evidence type="ECO:0000256" key="1">
    <source>
        <dbReference type="SAM" id="MobiDB-lite"/>
    </source>
</evidence>
<dbReference type="OrthoDB" id="10359914at2759"/>
<evidence type="ECO:0000313" key="3">
    <source>
        <dbReference type="RefSeq" id="XP_017029429.1"/>
    </source>
</evidence>
<organism evidence="2 3">
    <name type="scientific">Drosophila kikkawai</name>
    <name type="common">Fruit fly</name>
    <dbReference type="NCBI Taxonomy" id="30033"/>
    <lineage>
        <taxon>Eukaryota</taxon>
        <taxon>Metazoa</taxon>
        <taxon>Ecdysozoa</taxon>
        <taxon>Arthropoda</taxon>
        <taxon>Hexapoda</taxon>
        <taxon>Insecta</taxon>
        <taxon>Pterygota</taxon>
        <taxon>Neoptera</taxon>
        <taxon>Endopterygota</taxon>
        <taxon>Diptera</taxon>
        <taxon>Brachycera</taxon>
        <taxon>Muscomorpha</taxon>
        <taxon>Ephydroidea</taxon>
        <taxon>Drosophilidae</taxon>
        <taxon>Drosophila</taxon>
        <taxon>Sophophora</taxon>
    </lineage>
</organism>